<sequence>MEVTRDHHSVARHLDPAPPPAVEVSSNHPSVTKYLDPVPPRAVEVTRDLGPARPRRGTDLR</sequence>
<gene>
    <name evidence="2" type="ORF">BN12_1360001</name>
</gene>
<feature type="region of interest" description="Disordered" evidence="1">
    <location>
        <begin position="1"/>
        <end position="61"/>
    </location>
</feature>
<accession>A0A077LT82</accession>
<dbReference type="Proteomes" id="UP000035721">
    <property type="component" value="Unassembled WGS sequence"/>
</dbReference>
<name>A0A077LT82_9MICO</name>
<keyword evidence="3" id="KW-1185">Reference proteome</keyword>
<evidence type="ECO:0000313" key="3">
    <source>
        <dbReference type="Proteomes" id="UP000035721"/>
    </source>
</evidence>
<feature type="compositionally biased region" description="Basic and acidic residues" evidence="1">
    <location>
        <begin position="1"/>
        <end position="15"/>
    </location>
</feature>
<organism evidence="2 3">
    <name type="scientific">Nostocoides japonicum T1-X7</name>
    <dbReference type="NCBI Taxonomy" id="1194083"/>
    <lineage>
        <taxon>Bacteria</taxon>
        <taxon>Bacillati</taxon>
        <taxon>Actinomycetota</taxon>
        <taxon>Actinomycetes</taxon>
        <taxon>Micrococcales</taxon>
        <taxon>Intrasporangiaceae</taxon>
        <taxon>Nostocoides</taxon>
    </lineage>
</organism>
<evidence type="ECO:0000313" key="2">
    <source>
        <dbReference type="EMBL" id="CCH76613.1"/>
    </source>
</evidence>
<dbReference type="EMBL" id="CAJB01000042">
    <property type="protein sequence ID" value="CCH76613.1"/>
    <property type="molecule type" value="Genomic_DNA"/>
</dbReference>
<reference evidence="2 3" key="1">
    <citation type="journal article" date="2013" name="ISME J.">
        <title>A metabolic model for members of the genus Tetrasphaera involved in enhanced biological phosphorus removal.</title>
        <authorList>
            <person name="Kristiansen R."/>
            <person name="Nguyen H.T.T."/>
            <person name="Saunders A.M."/>
            <person name="Nielsen J.L."/>
            <person name="Wimmer R."/>
            <person name="Le V.Q."/>
            <person name="McIlroy S.J."/>
            <person name="Petrovski S."/>
            <person name="Seviour R.J."/>
            <person name="Calteau A."/>
            <person name="Nielsen K.L."/>
            <person name="Nielsen P.H."/>
        </authorList>
    </citation>
    <scope>NUCLEOTIDE SEQUENCE [LARGE SCALE GENOMIC DNA]</scope>
    <source>
        <strain evidence="2 3">T1-X7</strain>
    </source>
</reference>
<evidence type="ECO:0000256" key="1">
    <source>
        <dbReference type="SAM" id="MobiDB-lite"/>
    </source>
</evidence>
<proteinExistence type="predicted"/>
<comment type="caution">
    <text evidence="2">The sequence shown here is derived from an EMBL/GenBank/DDBJ whole genome shotgun (WGS) entry which is preliminary data.</text>
</comment>
<protein>
    <submittedName>
        <fullName evidence="2">Uncharacterized protein</fullName>
    </submittedName>
</protein>
<dbReference type="AlphaFoldDB" id="A0A077LT82"/>